<dbReference type="RefSeq" id="WP_048543996.1">
    <property type="nucleotide sequence ID" value="NZ_HF571038.1"/>
</dbReference>
<feature type="transmembrane region" description="Helical" evidence="1">
    <location>
        <begin position="106"/>
        <end position="127"/>
    </location>
</feature>
<feature type="transmembrane region" description="Helical" evidence="1">
    <location>
        <begin position="75"/>
        <end position="94"/>
    </location>
</feature>
<organism evidence="3 4">
    <name type="scientific">Nostocoides jenkinsii Ben 74</name>
    <dbReference type="NCBI Taxonomy" id="1193518"/>
    <lineage>
        <taxon>Bacteria</taxon>
        <taxon>Bacillati</taxon>
        <taxon>Actinomycetota</taxon>
        <taxon>Actinomycetes</taxon>
        <taxon>Micrococcales</taxon>
        <taxon>Intrasporangiaceae</taxon>
        <taxon>Nostocoides</taxon>
    </lineage>
</organism>
<keyword evidence="1" id="KW-1133">Transmembrane helix</keyword>
<name>A0A077MFT5_9MICO</name>
<accession>A0A077MFT5</accession>
<feature type="transmembrane region" description="Helical" evidence="1">
    <location>
        <begin position="44"/>
        <end position="63"/>
    </location>
</feature>
<dbReference type="GO" id="GO:0006813">
    <property type="term" value="P:potassium ion transport"/>
    <property type="evidence" value="ECO:0007669"/>
    <property type="project" value="InterPro"/>
</dbReference>
<feature type="domain" description="RCK N-terminal" evidence="2">
    <location>
        <begin position="157"/>
        <end position="277"/>
    </location>
</feature>
<comment type="caution">
    <text evidence="3">The sequence shown here is derived from an EMBL/GenBank/DDBJ whole genome shotgun (WGS) entry which is preliminary data.</text>
</comment>
<dbReference type="SUPFAM" id="SSF81324">
    <property type="entry name" value="Voltage-gated potassium channels"/>
    <property type="match status" value="1"/>
</dbReference>
<evidence type="ECO:0000256" key="1">
    <source>
        <dbReference type="SAM" id="Phobius"/>
    </source>
</evidence>
<dbReference type="OrthoDB" id="9781411at2"/>
<reference evidence="3 4" key="1">
    <citation type="journal article" date="2013" name="ISME J.">
        <title>A metabolic model for members of the genus Tetrasphaera involved in enhanced biological phosphorus removal.</title>
        <authorList>
            <person name="Kristiansen R."/>
            <person name="Nguyen H.T.T."/>
            <person name="Saunders A.M."/>
            <person name="Nielsen J.L."/>
            <person name="Wimmer R."/>
            <person name="Le V.Q."/>
            <person name="McIlroy S.J."/>
            <person name="Petrovski S."/>
            <person name="Seviour R.J."/>
            <person name="Calteau A."/>
            <person name="Nielsen K.L."/>
            <person name="Nielsen P.H."/>
        </authorList>
    </citation>
    <scope>NUCLEOTIDE SEQUENCE [LARGE SCALE GENOMIC DNA]</scope>
    <source>
        <strain evidence="3 4">Ben 74</strain>
    </source>
</reference>
<dbReference type="Pfam" id="PF02254">
    <property type="entry name" value="TrkA_N"/>
    <property type="match status" value="1"/>
</dbReference>
<dbReference type="Proteomes" id="UP000035720">
    <property type="component" value="Unassembled WGS sequence"/>
</dbReference>
<dbReference type="InterPro" id="IPR036291">
    <property type="entry name" value="NAD(P)-bd_dom_sf"/>
</dbReference>
<keyword evidence="4" id="KW-1185">Reference proteome</keyword>
<dbReference type="STRING" id="1193518.BN13_60038"/>
<evidence type="ECO:0000313" key="4">
    <source>
        <dbReference type="Proteomes" id="UP000035720"/>
    </source>
</evidence>
<gene>
    <name evidence="3" type="ORF">BN13_60038</name>
</gene>
<dbReference type="AlphaFoldDB" id="A0A077MFT5"/>
<evidence type="ECO:0000259" key="2">
    <source>
        <dbReference type="Pfam" id="PF02254"/>
    </source>
</evidence>
<keyword evidence="1" id="KW-0812">Transmembrane</keyword>
<proteinExistence type="predicted"/>
<dbReference type="Gene3D" id="3.40.50.720">
    <property type="entry name" value="NAD(P)-binding Rossmann-like Domain"/>
    <property type="match status" value="1"/>
</dbReference>
<dbReference type="Gene3D" id="1.10.287.70">
    <property type="match status" value="1"/>
</dbReference>
<protein>
    <submittedName>
        <fullName evidence="3">TrkA-N domain protein</fullName>
    </submittedName>
</protein>
<keyword evidence="1" id="KW-0472">Membrane</keyword>
<dbReference type="InterPro" id="IPR003148">
    <property type="entry name" value="RCK_N"/>
</dbReference>
<dbReference type="InterPro" id="IPR050721">
    <property type="entry name" value="Trk_Ktr_HKT_K-transport"/>
</dbReference>
<dbReference type="SUPFAM" id="SSF51735">
    <property type="entry name" value="NAD(P)-binding Rossmann-fold domains"/>
    <property type="match status" value="1"/>
</dbReference>
<sequence length="581" mass="64185">MVPPLLLGKHRRRRTSHLRQVEVPIPSEVPSTDAMFLLLRRLRMPLLILVSVFTVAVIGLTLAPGVDADGKPNHLTVFEAFYVMSYTATTIGFGEVPNAFTTEQRLWITGSIYASVVAWAITVGMSIQLIQQDAFRNALAAQRFRRKVRRIDEPFHIIAGYGGAGARVAKALDTKRLRFVVIDRDPSRIDKIETAQIDVEPPAVAGDAANAAILGLAGLGHRRCAGVLALTGDDLTNLGIVQAVHLLRPGLPVIAWSKDRDLAQGMRDFGASAVLNPYDRFGMYLTLGLRRPITLQLMFWLMAPLGTPLTDKSHGIPRGTWLVCAQGVFRDEVKRDLESAGYTVRLGDPECGVGDVDGIVGFVAGSDNDTINLALGAEVRRRAPEIYICLRQSRAAVAPLYEAFSPDLVFLATDLVARECFARISTPRMWAFLENIRTHSDAWSKELLDRLVERCGTGSPNGWRLVLNEREAPGVIRWLQHDPLTIRDLLRNPDDRETFTPVVVLALTRNGRLVPAPEESMELQPGDDLLVASPGRGYVAIRDTLFNEAVIQHLVTGDDVPTSWAWRRLTGHRTTTELARK</sequence>
<evidence type="ECO:0000313" key="3">
    <source>
        <dbReference type="EMBL" id="CCI54137.1"/>
    </source>
</evidence>
<dbReference type="PANTHER" id="PTHR43833">
    <property type="entry name" value="POTASSIUM CHANNEL PROTEIN 2-RELATED-RELATED"/>
    <property type="match status" value="1"/>
</dbReference>
<dbReference type="EMBL" id="CAJC01000172">
    <property type="protein sequence ID" value="CCI54137.1"/>
    <property type="molecule type" value="Genomic_DNA"/>
</dbReference>